<evidence type="ECO:0000313" key="3">
    <source>
        <dbReference type="Proteomes" id="UP000248966"/>
    </source>
</evidence>
<dbReference type="EMBL" id="PYAA01000011">
    <property type="protein sequence ID" value="RAO03096.1"/>
    <property type="molecule type" value="Genomic_DNA"/>
</dbReference>
<gene>
    <name evidence="2" type="ORF">LAH08_02106</name>
</gene>
<evidence type="ECO:0000256" key="1">
    <source>
        <dbReference type="SAM" id="MobiDB-lite"/>
    </source>
</evidence>
<evidence type="ECO:0000313" key="2">
    <source>
        <dbReference type="EMBL" id="RAO03096.1"/>
    </source>
</evidence>
<reference evidence="2 3" key="1">
    <citation type="submission" date="2018-03" db="EMBL/GenBank/DDBJ databases">
        <title>Defining the species Micromonospora saelicesensis and Micromonospora noduli under the framework of genomics.</title>
        <authorList>
            <person name="Riesco R."/>
            <person name="Trujillo M.E."/>
        </authorList>
    </citation>
    <scope>NUCLEOTIDE SEQUENCE [LARGE SCALE GENOMIC DNA]</scope>
    <source>
        <strain evidence="2 3">LAH08</strain>
    </source>
</reference>
<dbReference type="Proteomes" id="UP000248966">
    <property type="component" value="Unassembled WGS sequence"/>
</dbReference>
<sequence length="673" mass="73628">MITASSRALDSDRVAALGYCPDCYATGAAVLVVPGQHRCRAHLVDQCLLVETTAAGQARLVAAPGARRRPVYPTGVQVSCVSCAAAGRDKQGLPRDGAGSDPLCMSCWRGRTDRRDAAQRHHLVATLRDRLDDVQDVVEAGCAACGEPEPVATCWLCGYSYLEQARVDHVHAQALEATAIDEHFAQLAETAEARERVDELTAWIQRLMETLSAFDAGDSWGRPVWMLADLLARDAASRASRRGRRSALGRVGAVLAVDADRRSGRRAMPGRAKTALLAGCDSTRPVTDAWRRAEALGWHTRVEQGRRLSYAERCATGRAQARAVFDITPLHRGDTAAQTAHVPAALTILAELLDHARTLLTEAQDRVDELDARAGGWVDHHERVRRHQMRQAVATARDHARDQAENFRTPHTVSQGMSVYSSLSRGLLIPPPIAHSYVVAGRQSRRKIGASRSPVTSRRSSGVARSRPVGRPRPVQTVSERPRRSRPRPEWAEWAYDLARALRGHWRWLADVPLPRVAATLGAALSQEWTAEVLATWASRQRPRPLLSAPRDPVAYLKAILEDVLTGPDAPPNPAARHAGHRRAVVAIDAETRRADRASWCGRCDRHRRVEVDDHDQVLPCPRCSGADEPTVQPRRRTAARSDHAAVGTLVAAVDGDWPDVAQPGSGLMPERC</sequence>
<name>A0A328NCJ8_9ACTN</name>
<dbReference type="RefSeq" id="WP_258398273.1">
    <property type="nucleotide sequence ID" value="NZ_PYAA01000011.1"/>
</dbReference>
<organism evidence="2 3">
    <name type="scientific">Micromonospora noduli</name>
    <dbReference type="NCBI Taxonomy" id="709876"/>
    <lineage>
        <taxon>Bacteria</taxon>
        <taxon>Bacillati</taxon>
        <taxon>Actinomycetota</taxon>
        <taxon>Actinomycetes</taxon>
        <taxon>Micromonosporales</taxon>
        <taxon>Micromonosporaceae</taxon>
        <taxon>Micromonospora</taxon>
    </lineage>
</organism>
<accession>A0A328NCJ8</accession>
<feature type="region of interest" description="Disordered" evidence="1">
    <location>
        <begin position="445"/>
        <end position="486"/>
    </location>
</feature>
<proteinExistence type="predicted"/>
<protein>
    <submittedName>
        <fullName evidence="2">Uncharacterized protein</fullName>
    </submittedName>
</protein>
<dbReference type="AlphaFoldDB" id="A0A328NCJ8"/>
<comment type="caution">
    <text evidence="2">The sequence shown here is derived from an EMBL/GenBank/DDBJ whole genome shotgun (WGS) entry which is preliminary data.</text>
</comment>